<dbReference type="InterPro" id="IPR050277">
    <property type="entry name" value="Sodium:Solute_Symporter"/>
</dbReference>
<evidence type="ECO:0000256" key="14">
    <source>
        <dbReference type="SAM" id="Phobius"/>
    </source>
</evidence>
<keyword evidence="10 14" id="KW-0472">Membrane</keyword>
<feature type="transmembrane region" description="Helical" evidence="14">
    <location>
        <begin position="314"/>
        <end position="343"/>
    </location>
</feature>
<keyword evidence="7 14" id="KW-1133">Transmembrane helix</keyword>
<keyword evidence="4" id="KW-1003">Cell membrane</keyword>
<organism evidence="15 16">
    <name type="scientific">Succiniclasticum ruminis DSM 9236</name>
    <dbReference type="NCBI Taxonomy" id="1123323"/>
    <lineage>
        <taxon>Bacteria</taxon>
        <taxon>Bacillati</taxon>
        <taxon>Bacillota</taxon>
        <taxon>Negativicutes</taxon>
        <taxon>Acidaminococcales</taxon>
        <taxon>Acidaminococcaceae</taxon>
        <taxon>Succiniclasticum</taxon>
    </lineage>
</organism>
<gene>
    <name evidence="15" type="ORF">SAMN05216245_1275</name>
</gene>
<feature type="transmembrane region" description="Helical" evidence="14">
    <location>
        <begin position="78"/>
        <end position="97"/>
    </location>
</feature>
<dbReference type="AlphaFoldDB" id="A0A1I2E0E9"/>
<dbReference type="EMBL" id="FONL01000027">
    <property type="protein sequence ID" value="SFE86382.1"/>
    <property type="molecule type" value="Genomic_DNA"/>
</dbReference>
<keyword evidence="5 14" id="KW-0812">Transmembrane</keyword>
<evidence type="ECO:0000256" key="10">
    <source>
        <dbReference type="ARBA" id="ARBA00023136"/>
    </source>
</evidence>
<evidence type="ECO:0000256" key="13">
    <source>
        <dbReference type="RuleBase" id="RU362091"/>
    </source>
</evidence>
<reference evidence="15 16" key="1">
    <citation type="submission" date="2016-10" db="EMBL/GenBank/DDBJ databases">
        <authorList>
            <person name="de Groot N.N."/>
        </authorList>
    </citation>
    <scope>NUCLEOTIDE SEQUENCE [LARGE SCALE GENOMIC DNA]</scope>
    <source>
        <strain evidence="15 16">DSM 9236</strain>
    </source>
</reference>
<dbReference type="GO" id="GO:0015293">
    <property type="term" value="F:symporter activity"/>
    <property type="evidence" value="ECO:0007669"/>
    <property type="project" value="UniProtKB-KW"/>
</dbReference>
<keyword evidence="6" id="KW-0769">Symport</keyword>
<keyword evidence="16" id="KW-1185">Reference proteome</keyword>
<feature type="transmembrane region" description="Helical" evidence="14">
    <location>
        <begin position="431"/>
        <end position="450"/>
    </location>
</feature>
<dbReference type="InterPro" id="IPR001734">
    <property type="entry name" value="Na/solute_symporter"/>
</dbReference>
<dbReference type="GO" id="GO:0005886">
    <property type="term" value="C:plasma membrane"/>
    <property type="evidence" value="ECO:0007669"/>
    <property type="project" value="UniProtKB-SubCell"/>
</dbReference>
<dbReference type="RefSeq" id="WP_093914290.1">
    <property type="nucleotide sequence ID" value="NZ_FONL01000027.1"/>
</dbReference>
<proteinExistence type="inferred from homology"/>
<evidence type="ECO:0000256" key="7">
    <source>
        <dbReference type="ARBA" id="ARBA00022989"/>
    </source>
</evidence>
<dbReference type="Pfam" id="PF00474">
    <property type="entry name" value="SSF"/>
    <property type="match status" value="1"/>
</dbReference>
<keyword evidence="11" id="KW-0739">Sodium transport</keyword>
<feature type="transmembrane region" description="Helical" evidence="14">
    <location>
        <begin position="185"/>
        <end position="206"/>
    </location>
</feature>
<name>A0A1I2E0E9_9FIRM</name>
<feature type="transmembrane region" description="Helical" evidence="14">
    <location>
        <begin position="6"/>
        <end position="26"/>
    </location>
</feature>
<evidence type="ECO:0000256" key="8">
    <source>
        <dbReference type="ARBA" id="ARBA00023053"/>
    </source>
</evidence>
<evidence type="ECO:0000256" key="2">
    <source>
        <dbReference type="ARBA" id="ARBA00006434"/>
    </source>
</evidence>
<accession>A0A1I2E0E9</accession>
<comment type="subcellular location">
    <subcellularLocation>
        <location evidence="1">Cell membrane</location>
        <topology evidence="1">Multi-pass membrane protein</topology>
    </subcellularLocation>
</comment>
<evidence type="ECO:0000256" key="11">
    <source>
        <dbReference type="ARBA" id="ARBA00023201"/>
    </source>
</evidence>
<feature type="transmembrane region" description="Helical" evidence="14">
    <location>
        <begin position="157"/>
        <end position="178"/>
    </location>
</feature>
<keyword evidence="3" id="KW-0813">Transport</keyword>
<dbReference type="GO" id="GO:0046942">
    <property type="term" value="P:carboxylic acid transport"/>
    <property type="evidence" value="ECO:0007669"/>
    <property type="project" value="UniProtKB-ARBA"/>
</dbReference>
<protein>
    <submittedName>
        <fullName evidence="15">Sodium/proline symporter</fullName>
    </submittedName>
</protein>
<evidence type="ECO:0000256" key="9">
    <source>
        <dbReference type="ARBA" id="ARBA00023065"/>
    </source>
</evidence>
<feature type="transmembrane region" description="Helical" evidence="14">
    <location>
        <begin position="235"/>
        <end position="253"/>
    </location>
</feature>
<evidence type="ECO:0000256" key="3">
    <source>
        <dbReference type="ARBA" id="ARBA00022448"/>
    </source>
</evidence>
<dbReference type="PANTHER" id="PTHR48086:SF3">
    <property type="entry name" value="SODIUM_PROLINE SYMPORTER"/>
    <property type="match status" value="1"/>
</dbReference>
<feature type="transmembrane region" description="Helical" evidence="14">
    <location>
        <begin position="274"/>
        <end position="294"/>
    </location>
</feature>
<evidence type="ECO:0000256" key="12">
    <source>
        <dbReference type="ARBA" id="ARBA00033708"/>
    </source>
</evidence>
<dbReference type="PROSITE" id="PS50283">
    <property type="entry name" value="NA_SOLUT_SYMP_3"/>
    <property type="match status" value="1"/>
</dbReference>
<evidence type="ECO:0000256" key="4">
    <source>
        <dbReference type="ARBA" id="ARBA00022475"/>
    </source>
</evidence>
<evidence type="ECO:0000313" key="15">
    <source>
        <dbReference type="EMBL" id="SFE86382.1"/>
    </source>
</evidence>
<dbReference type="STRING" id="1123323.SAMN05216245_1275"/>
<feature type="transmembrane region" description="Helical" evidence="14">
    <location>
        <begin position="456"/>
        <end position="478"/>
    </location>
</feature>
<dbReference type="PROSITE" id="PS00456">
    <property type="entry name" value="NA_SOLUT_SYMP_1"/>
    <property type="match status" value="1"/>
</dbReference>
<dbReference type="PANTHER" id="PTHR48086">
    <property type="entry name" value="SODIUM/PROLINE SYMPORTER-RELATED"/>
    <property type="match status" value="1"/>
</dbReference>
<feature type="transmembrane region" description="Helical" evidence="14">
    <location>
        <begin position="371"/>
        <end position="392"/>
    </location>
</feature>
<dbReference type="OrthoDB" id="9810181at2"/>
<feature type="transmembrane region" description="Helical" evidence="14">
    <location>
        <begin position="398"/>
        <end position="424"/>
    </location>
</feature>
<sequence>MSLNTWMICGLALYVCFVIYVGFLGAKKIKGLSDFAVAGESMGPIPLGLAFAASFFSAATFMGYVGFCYAWGSTGMWIFLAIFCASTLGFILLAKGVRNSNVELKSISMADWLAKRYNSDVLRGLCSIVFIIQIFYIAGQFSAGGSLLSGMIDGLDYTTAIIGVTIITVLYVTVGGLFADVYTSIGQMCLMIFAGVFVFVSGLMLFKGGLTEVSDILAAQNPYFVTVTNPGALHMYSYATIFGVMFIEFAFAGQPQLLNKIMALKNPKDMSKMIWTWIFASFCCLLVMFGGLYMRAINPSLKVADNAVIEYVKLFHPVISTILSVAIVAALMSTACGLILVITTCISNDLFLKTLVKHGIINMEEEKAERFAYGLTKILPAIIGAISLYLVFNPPPFMGVMVWIGISGVSAATLAPLIFALFLPKIANSKAAIIGAIVGEGVYFYLYLIAHIERSVMAAGAWGVLVSFVVMFVLGNLWKSDLPEAQAQK</sequence>
<feature type="transmembrane region" description="Helical" evidence="14">
    <location>
        <begin position="47"/>
        <end position="72"/>
    </location>
</feature>
<dbReference type="Proteomes" id="UP000198896">
    <property type="component" value="Unassembled WGS sequence"/>
</dbReference>
<dbReference type="Gene3D" id="1.20.1730.10">
    <property type="entry name" value="Sodium/glucose cotransporter"/>
    <property type="match status" value="1"/>
</dbReference>
<keyword evidence="8" id="KW-0915">Sodium</keyword>
<dbReference type="GO" id="GO:0006814">
    <property type="term" value="P:sodium ion transport"/>
    <property type="evidence" value="ECO:0007669"/>
    <property type="project" value="UniProtKB-KW"/>
</dbReference>
<comment type="catalytic activity">
    <reaction evidence="12">
        <text>L-proline(in) + Na(+)(in) = L-proline(out) + Na(+)(out)</text>
        <dbReference type="Rhea" id="RHEA:28967"/>
        <dbReference type="ChEBI" id="CHEBI:29101"/>
        <dbReference type="ChEBI" id="CHEBI:60039"/>
    </reaction>
</comment>
<evidence type="ECO:0000313" key="16">
    <source>
        <dbReference type="Proteomes" id="UP000198896"/>
    </source>
</evidence>
<keyword evidence="9" id="KW-0406">Ion transport</keyword>
<dbReference type="InterPro" id="IPR038377">
    <property type="entry name" value="Na/Glc_symporter_sf"/>
</dbReference>
<comment type="similarity">
    <text evidence="2 13">Belongs to the sodium:solute symporter (SSF) (TC 2.A.21) family.</text>
</comment>
<evidence type="ECO:0000256" key="5">
    <source>
        <dbReference type="ARBA" id="ARBA00022692"/>
    </source>
</evidence>
<evidence type="ECO:0000256" key="1">
    <source>
        <dbReference type="ARBA" id="ARBA00004651"/>
    </source>
</evidence>
<feature type="transmembrane region" description="Helical" evidence="14">
    <location>
        <begin position="117"/>
        <end position="137"/>
    </location>
</feature>
<dbReference type="InterPro" id="IPR018212">
    <property type="entry name" value="Na/solute_symporter_CS"/>
</dbReference>
<evidence type="ECO:0000256" key="6">
    <source>
        <dbReference type="ARBA" id="ARBA00022847"/>
    </source>
</evidence>